<evidence type="ECO:0000313" key="2">
    <source>
        <dbReference type="EMBL" id="QEU71976.1"/>
    </source>
</evidence>
<dbReference type="AlphaFoldDB" id="A0A5J6F7C8"/>
<name>A0A5J6F7C8_9ACTN</name>
<sequence>MEQLPTSRVQVPPGWPTVPAAPVSGTVSLYGEQSGTVVYVPGPGGQMVPVLREHLPTAPAVYQPRDLTPAPLIDPRAQRLAAGGLLAGGIGFGGGQLLVGAGQVVSALTGLGSVVMWIAVAVVASRIAPAALGTARTGTVHHHTTTVTHSARWFGRTTTHVS</sequence>
<evidence type="ECO:0000313" key="3">
    <source>
        <dbReference type="Proteomes" id="UP000326178"/>
    </source>
</evidence>
<keyword evidence="1" id="KW-0472">Membrane</keyword>
<keyword evidence="3" id="KW-1185">Reference proteome</keyword>
<dbReference type="KEGG" id="snk:CP967_08350"/>
<dbReference type="EMBL" id="CP023702">
    <property type="protein sequence ID" value="QEU71976.1"/>
    <property type="molecule type" value="Genomic_DNA"/>
</dbReference>
<protein>
    <submittedName>
        <fullName evidence="2">Uncharacterized protein</fullName>
    </submittedName>
</protein>
<dbReference type="RefSeq" id="WP_150487343.1">
    <property type="nucleotide sequence ID" value="NZ_CP023702.1"/>
</dbReference>
<gene>
    <name evidence="2" type="ORF">CP967_08350</name>
</gene>
<accession>A0A5J6F7C8</accession>
<keyword evidence="1" id="KW-0812">Transmembrane</keyword>
<organism evidence="2 3">
    <name type="scientific">Streptomyces nitrosporeus</name>
    <dbReference type="NCBI Taxonomy" id="28894"/>
    <lineage>
        <taxon>Bacteria</taxon>
        <taxon>Bacillati</taxon>
        <taxon>Actinomycetota</taxon>
        <taxon>Actinomycetes</taxon>
        <taxon>Kitasatosporales</taxon>
        <taxon>Streptomycetaceae</taxon>
        <taxon>Streptomyces</taxon>
    </lineage>
</organism>
<proteinExistence type="predicted"/>
<keyword evidence="1" id="KW-1133">Transmembrane helix</keyword>
<dbReference type="Proteomes" id="UP000326178">
    <property type="component" value="Chromosome"/>
</dbReference>
<feature type="transmembrane region" description="Helical" evidence="1">
    <location>
        <begin position="80"/>
        <end position="99"/>
    </location>
</feature>
<reference evidence="2 3" key="1">
    <citation type="submission" date="2017-09" db="EMBL/GenBank/DDBJ databases">
        <authorList>
            <person name="Lee N."/>
            <person name="Cho B.-K."/>
        </authorList>
    </citation>
    <scope>NUCLEOTIDE SEQUENCE [LARGE SCALE GENOMIC DNA]</scope>
    <source>
        <strain evidence="2 3">ATCC 12769</strain>
    </source>
</reference>
<evidence type="ECO:0000256" key="1">
    <source>
        <dbReference type="SAM" id="Phobius"/>
    </source>
</evidence>
<feature type="transmembrane region" description="Helical" evidence="1">
    <location>
        <begin position="105"/>
        <end position="124"/>
    </location>
</feature>
<dbReference type="OrthoDB" id="4297347at2"/>